<evidence type="ECO:0000256" key="2">
    <source>
        <dbReference type="ARBA" id="ARBA00022692"/>
    </source>
</evidence>
<evidence type="ECO:0000256" key="1">
    <source>
        <dbReference type="ARBA" id="ARBA00004141"/>
    </source>
</evidence>
<feature type="transmembrane region" description="Helical" evidence="5">
    <location>
        <begin position="329"/>
        <end position="357"/>
    </location>
</feature>
<dbReference type="InterPro" id="IPR014743">
    <property type="entry name" value="Cl-channel_core"/>
</dbReference>
<feature type="transmembrane region" description="Helical" evidence="5">
    <location>
        <begin position="57"/>
        <end position="77"/>
    </location>
</feature>
<keyword evidence="4 5" id="KW-0472">Membrane</keyword>
<dbReference type="Pfam" id="PF00654">
    <property type="entry name" value="Voltage_CLC"/>
    <property type="match status" value="1"/>
</dbReference>
<feature type="transmembrane region" description="Helical" evidence="5">
    <location>
        <begin position="228"/>
        <end position="247"/>
    </location>
</feature>
<feature type="transmembrane region" description="Helical" evidence="5">
    <location>
        <begin position="377"/>
        <end position="396"/>
    </location>
</feature>
<dbReference type="RefSeq" id="WP_068828387.1">
    <property type="nucleotide sequence ID" value="NZ_CP014224.1"/>
</dbReference>
<evidence type="ECO:0000313" key="6">
    <source>
        <dbReference type="EMBL" id="ANW97306.1"/>
    </source>
</evidence>
<keyword evidence="3 5" id="KW-1133">Transmembrane helix</keyword>
<dbReference type="Proteomes" id="UP000092967">
    <property type="component" value="Chromosome"/>
</dbReference>
<gene>
    <name evidence="6" type="ORF">AXE80_13835</name>
</gene>
<dbReference type="SUPFAM" id="SSF81340">
    <property type="entry name" value="Clc chloride channel"/>
    <property type="match status" value="1"/>
</dbReference>
<proteinExistence type="predicted"/>
<dbReference type="AlphaFoldDB" id="A0A1B1Y976"/>
<dbReference type="KEGG" id="wfu:AXE80_13835"/>
<dbReference type="OrthoDB" id="9767361at2"/>
<dbReference type="PANTHER" id="PTHR43427">
    <property type="entry name" value="CHLORIDE CHANNEL PROTEIN CLC-E"/>
    <property type="match status" value="1"/>
</dbReference>
<feature type="transmembrane region" description="Helical" evidence="5">
    <location>
        <begin position="20"/>
        <end position="45"/>
    </location>
</feature>
<dbReference type="Gene3D" id="1.10.3080.10">
    <property type="entry name" value="Clc chloride channel"/>
    <property type="match status" value="1"/>
</dbReference>
<dbReference type="InterPro" id="IPR001807">
    <property type="entry name" value="ClC"/>
</dbReference>
<comment type="subcellular location">
    <subcellularLocation>
        <location evidence="1">Membrane</location>
        <topology evidence="1">Multi-pass membrane protein</topology>
    </subcellularLocation>
</comment>
<dbReference type="GO" id="GO:0015108">
    <property type="term" value="F:chloride transmembrane transporter activity"/>
    <property type="evidence" value="ECO:0007669"/>
    <property type="project" value="InterPro"/>
</dbReference>
<dbReference type="CDD" id="cd03682">
    <property type="entry name" value="ClC_sycA_like"/>
    <property type="match status" value="1"/>
</dbReference>
<keyword evidence="2 5" id="KW-0812">Transmembrane</keyword>
<organism evidence="6 7">
    <name type="scientific">Wenyingzhuangia fucanilytica</name>
    <dbReference type="NCBI Taxonomy" id="1790137"/>
    <lineage>
        <taxon>Bacteria</taxon>
        <taxon>Pseudomonadati</taxon>
        <taxon>Bacteroidota</taxon>
        <taxon>Flavobacteriia</taxon>
        <taxon>Flavobacteriales</taxon>
        <taxon>Flavobacteriaceae</taxon>
        <taxon>Wenyingzhuangia</taxon>
    </lineage>
</organism>
<dbReference type="PANTHER" id="PTHR43427:SF12">
    <property type="entry name" value="CHLORIDE TRANSPORTER"/>
    <property type="match status" value="1"/>
</dbReference>
<reference evidence="6 7" key="1">
    <citation type="submission" date="2016-02" db="EMBL/GenBank/DDBJ databases">
        <authorList>
            <person name="Wen L."/>
            <person name="He K."/>
            <person name="Yang H."/>
        </authorList>
    </citation>
    <scope>NUCLEOTIDE SEQUENCE [LARGE SCALE GENOMIC DNA]</scope>
    <source>
        <strain evidence="6 7">CZ1127</strain>
    </source>
</reference>
<protein>
    <submittedName>
        <fullName evidence="6">Chloride channel protein</fullName>
    </submittedName>
</protein>
<evidence type="ECO:0000313" key="7">
    <source>
        <dbReference type="Proteomes" id="UP000092967"/>
    </source>
</evidence>
<feature type="transmembrane region" description="Helical" evidence="5">
    <location>
        <begin position="150"/>
        <end position="175"/>
    </location>
</feature>
<feature type="transmembrane region" description="Helical" evidence="5">
    <location>
        <begin position="306"/>
        <end position="322"/>
    </location>
</feature>
<dbReference type="GO" id="GO:0016020">
    <property type="term" value="C:membrane"/>
    <property type="evidence" value="ECO:0007669"/>
    <property type="project" value="UniProtKB-SubCell"/>
</dbReference>
<evidence type="ECO:0000256" key="5">
    <source>
        <dbReference type="SAM" id="Phobius"/>
    </source>
</evidence>
<evidence type="ECO:0000256" key="4">
    <source>
        <dbReference type="ARBA" id="ARBA00023136"/>
    </source>
</evidence>
<name>A0A1B1Y976_9FLAO</name>
<sequence>MNGFRKQYSISDYPSITKEFIKWLGFSLVIGTLVGIASAALLVSLNWSTNYREAHKVIIWLLPIGGLFVGLLYHYYGQSVAKGNNQLLEELNTPKDIIPFKMAPLIFLGTVVSHLFGASVGREGTAVQIGGAIADQFSGWFKMNKHDRRIIILMGISSGFAGLFGTPLAGAVFALEVLLIGKIKYNAILPCLLVAVVSNYVSREVSHYLHVPHTHYHIDAVPKLNTLNFFWCIFAGILFGIVSTFFSKGVKFFSQFSKYIKYPPLRPVIGGTAMAVLIYFIGTKYIGLGIPTILESFNTTMNTYDFAIKIILTTFCIAFGFKGGEVTPLFFIGATLGSALSMFVPLPISLLAGMGFVAVFSGATNTPIACTLMGIELFGMEGGVYIAIACVTAYIFSGHTGIYTSQIVGVAKTDKYSKEEGTRINEIHRE</sequence>
<feature type="transmembrane region" description="Helical" evidence="5">
    <location>
        <begin position="268"/>
        <end position="286"/>
    </location>
</feature>
<accession>A0A1B1Y976</accession>
<dbReference type="InterPro" id="IPR050368">
    <property type="entry name" value="ClC-type_chloride_channel"/>
</dbReference>
<dbReference type="EMBL" id="CP014224">
    <property type="protein sequence ID" value="ANW97306.1"/>
    <property type="molecule type" value="Genomic_DNA"/>
</dbReference>
<evidence type="ECO:0000256" key="3">
    <source>
        <dbReference type="ARBA" id="ARBA00022989"/>
    </source>
</evidence>
<dbReference type="STRING" id="1790137.AXE80_13835"/>
<keyword evidence="7" id="KW-1185">Reference proteome</keyword>
<dbReference type="PRINTS" id="PR00762">
    <property type="entry name" value="CLCHANNEL"/>
</dbReference>